<protein>
    <submittedName>
        <fullName evidence="6">Flavonol synthase</fullName>
    </submittedName>
</protein>
<evidence type="ECO:0000313" key="6">
    <source>
        <dbReference type="EMBL" id="QCE13944.1"/>
    </source>
</evidence>
<keyword evidence="1 4" id="KW-0479">Metal-binding</keyword>
<dbReference type="SUPFAM" id="SSF51197">
    <property type="entry name" value="Clavaminate synthase-like"/>
    <property type="match status" value="1"/>
</dbReference>
<keyword evidence="7" id="KW-1185">Reference proteome</keyword>
<dbReference type="GO" id="GO:0046872">
    <property type="term" value="F:metal ion binding"/>
    <property type="evidence" value="ECO:0007669"/>
    <property type="project" value="UniProtKB-KW"/>
</dbReference>
<dbReference type="Proteomes" id="UP000501690">
    <property type="component" value="Linkage Group LG11"/>
</dbReference>
<keyword evidence="2" id="KW-0847">Vitamin C</keyword>
<evidence type="ECO:0000256" key="2">
    <source>
        <dbReference type="ARBA" id="ARBA00022896"/>
    </source>
</evidence>
<comment type="similarity">
    <text evidence="4">Belongs to the iron/ascorbate-dependent oxidoreductase family.</text>
</comment>
<sequence>MNNEAYFLLFPPQSNFNIFPQNPPRFRGVLEELFVQMSKVGMLLESIINDCLGLPTNLLKELNDDRSWDFMVALRYLPASDGENNGIGEHQDANSVTLVIQDGVGGLQVRKNGEWIPVVPAEGTIVVNVGDVLQVLSNKKFKSATHKVVRTKERNKYSYVFFHNIRGDKWIEPLSQFTKDIGLPPKYIGFLYKEYQDLRMRNKTHPPSRSEDVIRITHYEI</sequence>
<evidence type="ECO:0000256" key="3">
    <source>
        <dbReference type="ARBA" id="ARBA00023004"/>
    </source>
</evidence>
<dbReference type="InterPro" id="IPR050295">
    <property type="entry name" value="Plant_2OG-oxidoreductases"/>
</dbReference>
<accession>A0A4D6NMP5</accession>
<evidence type="ECO:0000256" key="1">
    <source>
        <dbReference type="ARBA" id="ARBA00022723"/>
    </source>
</evidence>
<reference evidence="6 7" key="1">
    <citation type="submission" date="2019-04" db="EMBL/GenBank/DDBJ databases">
        <title>An improved genome assembly and genetic linkage map for asparagus bean, Vigna unguiculata ssp. sesquipedialis.</title>
        <authorList>
            <person name="Xia Q."/>
            <person name="Zhang R."/>
            <person name="Dong Y."/>
        </authorList>
    </citation>
    <scope>NUCLEOTIDE SEQUENCE [LARGE SCALE GENOMIC DNA]</scope>
    <source>
        <tissue evidence="6">Leaf</tissue>
    </source>
</reference>
<organism evidence="6 7">
    <name type="scientific">Vigna unguiculata</name>
    <name type="common">Cowpea</name>
    <dbReference type="NCBI Taxonomy" id="3917"/>
    <lineage>
        <taxon>Eukaryota</taxon>
        <taxon>Viridiplantae</taxon>
        <taxon>Streptophyta</taxon>
        <taxon>Embryophyta</taxon>
        <taxon>Tracheophyta</taxon>
        <taxon>Spermatophyta</taxon>
        <taxon>Magnoliopsida</taxon>
        <taxon>eudicotyledons</taxon>
        <taxon>Gunneridae</taxon>
        <taxon>Pentapetalae</taxon>
        <taxon>rosids</taxon>
        <taxon>fabids</taxon>
        <taxon>Fabales</taxon>
        <taxon>Fabaceae</taxon>
        <taxon>Papilionoideae</taxon>
        <taxon>50 kb inversion clade</taxon>
        <taxon>NPAAA clade</taxon>
        <taxon>indigoferoid/millettioid clade</taxon>
        <taxon>Phaseoleae</taxon>
        <taxon>Vigna</taxon>
    </lineage>
</organism>
<keyword evidence="3 4" id="KW-0408">Iron</keyword>
<keyword evidence="4" id="KW-0560">Oxidoreductase</keyword>
<dbReference type="AlphaFoldDB" id="A0A4D6NMP5"/>
<dbReference type="PROSITE" id="PS51471">
    <property type="entry name" value="FE2OG_OXY"/>
    <property type="match status" value="1"/>
</dbReference>
<dbReference type="InterPro" id="IPR027443">
    <property type="entry name" value="IPNS-like_sf"/>
</dbReference>
<proteinExistence type="inferred from homology"/>
<evidence type="ECO:0000256" key="4">
    <source>
        <dbReference type="RuleBase" id="RU003682"/>
    </source>
</evidence>
<gene>
    <name evidence="6" type="ORF">DEO72_LG11g942</name>
</gene>
<dbReference type="InterPro" id="IPR044861">
    <property type="entry name" value="IPNS-like_FE2OG_OXY"/>
</dbReference>
<evidence type="ECO:0000259" key="5">
    <source>
        <dbReference type="PROSITE" id="PS51471"/>
    </source>
</evidence>
<dbReference type="GO" id="GO:0016491">
    <property type="term" value="F:oxidoreductase activity"/>
    <property type="evidence" value="ECO:0007669"/>
    <property type="project" value="UniProtKB-KW"/>
</dbReference>
<evidence type="ECO:0000313" key="7">
    <source>
        <dbReference type="Proteomes" id="UP000501690"/>
    </source>
</evidence>
<dbReference type="EMBL" id="CP039355">
    <property type="protein sequence ID" value="QCE13944.1"/>
    <property type="molecule type" value="Genomic_DNA"/>
</dbReference>
<name>A0A4D6NMP5_VIGUN</name>
<dbReference type="Gene3D" id="2.60.120.330">
    <property type="entry name" value="B-lactam Antibiotic, Isopenicillin N Synthase, Chain"/>
    <property type="match status" value="1"/>
</dbReference>
<dbReference type="GO" id="GO:0031418">
    <property type="term" value="F:L-ascorbic acid binding"/>
    <property type="evidence" value="ECO:0007669"/>
    <property type="project" value="UniProtKB-KW"/>
</dbReference>
<dbReference type="PANTHER" id="PTHR47991">
    <property type="entry name" value="OXOGLUTARATE/IRON-DEPENDENT DIOXYGENASE"/>
    <property type="match status" value="1"/>
</dbReference>
<feature type="domain" description="Fe2OG dioxygenase" evidence="5">
    <location>
        <begin position="67"/>
        <end position="165"/>
    </location>
</feature>
<dbReference type="Pfam" id="PF03171">
    <property type="entry name" value="2OG-FeII_Oxy"/>
    <property type="match status" value="1"/>
</dbReference>
<dbReference type="InterPro" id="IPR005123">
    <property type="entry name" value="Oxoglu/Fe-dep_dioxygenase_dom"/>
</dbReference>